<evidence type="ECO:0000256" key="2">
    <source>
        <dbReference type="ARBA" id="ARBA00022519"/>
    </source>
</evidence>
<evidence type="ECO:0000256" key="1">
    <source>
        <dbReference type="ARBA" id="ARBA00022475"/>
    </source>
</evidence>
<dbReference type="Pfam" id="PF06835">
    <property type="entry name" value="LptC"/>
    <property type="match status" value="1"/>
</dbReference>
<proteinExistence type="inferred from homology"/>
<dbReference type="Proteomes" id="UP000051254">
    <property type="component" value="Unassembled WGS sequence"/>
</dbReference>
<dbReference type="PATRIC" id="fig|266128.3.peg.880"/>
<protein>
    <recommendedName>
        <fullName evidence="6">Lipopolysaccharide export system protein LptC</fullName>
    </recommendedName>
</protein>
<dbReference type="GO" id="GO:0005886">
    <property type="term" value="C:plasma membrane"/>
    <property type="evidence" value="ECO:0007669"/>
    <property type="project" value="UniProtKB-SubCell"/>
</dbReference>
<dbReference type="EMBL" id="LDJH01000016">
    <property type="protein sequence ID" value="KRG57229.1"/>
    <property type="molecule type" value="Genomic_DNA"/>
</dbReference>
<evidence type="ECO:0000256" key="4">
    <source>
        <dbReference type="ARBA" id="ARBA00022989"/>
    </source>
</evidence>
<dbReference type="NCBIfam" id="TIGR04409">
    <property type="entry name" value="LptC_YrbK"/>
    <property type="match status" value="1"/>
</dbReference>
<dbReference type="PANTHER" id="PTHR37481:SF1">
    <property type="entry name" value="LIPOPOLYSACCHARIDE EXPORT SYSTEM PROTEIN LPTC"/>
    <property type="match status" value="1"/>
</dbReference>
<dbReference type="GO" id="GO:0017089">
    <property type="term" value="F:glycolipid transfer activity"/>
    <property type="evidence" value="ECO:0007669"/>
    <property type="project" value="TreeGrafter"/>
</dbReference>
<sequence length="187" mass="20407">MNKRTLVVGALLLATLWSGWQAWNNRQSPQAAPAAAGADYILHDFEIIALDAQGKESLTLRAPQLARSSKDETLDISKPLFLLPDNAGKHWQLAAATGWVSADGEQMILRGGVKGDSPTDPAIVPTTFRSDTLTIYPRRNLAQTEDVVEMTQPGLSQRGVGMQLDTATRNLRLLSQVKTRYEPSAAR</sequence>
<evidence type="ECO:0000313" key="7">
    <source>
        <dbReference type="EMBL" id="KRG57229.1"/>
    </source>
</evidence>
<keyword evidence="4 6" id="KW-1133">Transmembrane helix</keyword>
<organism evidence="7 8">
    <name type="scientific">Stenotrophomonas koreensis</name>
    <dbReference type="NCBI Taxonomy" id="266128"/>
    <lineage>
        <taxon>Bacteria</taxon>
        <taxon>Pseudomonadati</taxon>
        <taxon>Pseudomonadota</taxon>
        <taxon>Gammaproteobacteria</taxon>
        <taxon>Lysobacterales</taxon>
        <taxon>Lysobacteraceae</taxon>
        <taxon>Stenotrophomonas</taxon>
    </lineage>
</organism>
<name>A0A0R0BIT2_9GAMM</name>
<evidence type="ECO:0000256" key="5">
    <source>
        <dbReference type="ARBA" id="ARBA00023136"/>
    </source>
</evidence>
<keyword evidence="3 6" id="KW-0812">Transmembrane</keyword>
<dbReference type="Gene3D" id="2.60.450.10">
    <property type="entry name" value="Lipopolysaccharide (LPS) transport protein A like domain"/>
    <property type="match status" value="1"/>
</dbReference>
<comment type="subunit">
    <text evidence="6">Component of the lipopolysaccharide transport and assembly complex. Interacts with LptA and the LptBFG transporter complex.</text>
</comment>
<gene>
    <name evidence="6" type="primary">lptC</name>
    <name evidence="7" type="ORF">ABB25_10050</name>
</gene>
<comment type="similarity">
    <text evidence="6">Belongs to the LptC family.</text>
</comment>
<keyword evidence="5 6" id="KW-0472">Membrane</keyword>
<dbReference type="OrthoDB" id="5973594at2"/>
<dbReference type="PANTHER" id="PTHR37481">
    <property type="entry name" value="LIPOPOLYSACCHARIDE EXPORT SYSTEM PROTEIN LPTC"/>
    <property type="match status" value="1"/>
</dbReference>
<dbReference type="RefSeq" id="WP_057666382.1">
    <property type="nucleotide sequence ID" value="NZ_LDJH01000016.1"/>
</dbReference>
<dbReference type="GO" id="GO:0043165">
    <property type="term" value="P:Gram-negative-bacterium-type cell outer membrane assembly"/>
    <property type="evidence" value="ECO:0007669"/>
    <property type="project" value="UniProtKB-UniRule"/>
</dbReference>
<accession>A0A0R0BIT2</accession>
<keyword evidence="1 6" id="KW-1003">Cell membrane</keyword>
<keyword evidence="8" id="KW-1185">Reference proteome</keyword>
<evidence type="ECO:0000256" key="6">
    <source>
        <dbReference type="HAMAP-Rule" id="MF_01915"/>
    </source>
</evidence>
<comment type="caution">
    <text evidence="7">The sequence shown here is derived from an EMBL/GenBank/DDBJ whole genome shotgun (WGS) entry which is preliminary data.</text>
</comment>
<dbReference type="AlphaFoldDB" id="A0A0R0BIT2"/>
<evidence type="ECO:0000313" key="8">
    <source>
        <dbReference type="Proteomes" id="UP000051254"/>
    </source>
</evidence>
<comment type="function">
    <text evidence="6">Involved in the assembly of lipopolysaccharide (LPS). Required for the translocation of LPS from the inner membrane to the outer membrane. Facilitates the transfer of LPS from the inner membrane to the periplasmic protein LptA. Could be a docking site for LptA.</text>
</comment>
<evidence type="ECO:0000256" key="3">
    <source>
        <dbReference type="ARBA" id="ARBA00022692"/>
    </source>
</evidence>
<dbReference type="InterPro" id="IPR026265">
    <property type="entry name" value="LptC"/>
</dbReference>
<dbReference type="GO" id="GO:0015221">
    <property type="term" value="F:lipopolysaccharide transmembrane transporter activity"/>
    <property type="evidence" value="ECO:0007669"/>
    <property type="project" value="InterPro"/>
</dbReference>
<reference evidence="7 8" key="1">
    <citation type="submission" date="2015-05" db="EMBL/GenBank/DDBJ databases">
        <title>Genome sequencing and analysis of members of genus Stenotrophomonas.</title>
        <authorList>
            <person name="Patil P.P."/>
            <person name="Midha S."/>
            <person name="Patil P.B."/>
        </authorList>
    </citation>
    <scope>NUCLEOTIDE SEQUENCE [LARGE SCALE GENOMIC DNA]</scope>
    <source>
        <strain evidence="7 8">DSM 17805</strain>
    </source>
</reference>
<comment type="subcellular location">
    <subcellularLocation>
        <location evidence="6">Cell inner membrane</location>
        <topology evidence="6">Single-pass membrane protein</topology>
    </subcellularLocation>
</comment>
<keyword evidence="2 6" id="KW-0997">Cell inner membrane</keyword>
<dbReference type="STRING" id="266128.ABB25_10050"/>
<dbReference type="GO" id="GO:0030288">
    <property type="term" value="C:outer membrane-bounded periplasmic space"/>
    <property type="evidence" value="ECO:0007669"/>
    <property type="project" value="TreeGrafter"/>
</dbReference>
<dbReference type="HAMAP" id="MF_01915">
    <property type="entry name" value="LPS_assembly_LptC"/>
    <property type="match status" value="1"/>
</dbReference>
<dbReference type="InterPro" id="IPR010664">
    <property type="entry name" value="LipoPS_assembly_LptC-rel"/>
</dbReference>
<dbReference type="InterPro" id="IPR052363">
    <property type="entry name" value="LPS_export_LptC"/>
</dbReference>